<dbReference type="CDD" id="cd04164">
    <property type="entry name" value="trmE"/>
    <property type="match status" value="1"/>
</dbReference>
<feature type="binding site" evidence="10">
    <location>
        <begin position="274"/>
        <end position="277"/>
    </location>
    <ligand>
        <name>GTP</name>
        <dbReference type="ChEBI" id="CHEBI:37565"/>
    </ligand>
</feature>
<organism evidence="13 14">
    <name type="scientific">Alkalibacter rhizosphaerae</name>
    <dbReference type="NCBI Taxonomy" id="2815577"/>
    <lineage>
        <taxon>Bacteria</taxon>
        <taxon>Bacillati</taxon>
        <taxon>Bacillota</taxon>
        <taxon>Clostridia</taxon>
        <taxon>Eubacteriales</taxon>
        <taxon>Eubacteriaceae</taxon>
        <taxon>Alkalibacter</taxon>
    </lineage>
</organism>
<keyword evidence="6 10" id="KW-0378">Hydrolase</keyword>
<dbReference type="CDD" id="cd14858">
    <property type="entry name" value="TrmE_N"/>
    <property type="match status" value="1"/>
</dbReference>
<dbReference type="GO" id="GO:0042802">
    <property type="term" value="F:identical protein binding"/>
    <property type="evidence" value="ECO:0007669"/>
    <property type="project" value="UniProtKB-ARBA"/>
</dbReference>
<dbReference type="GO" id="GO:0005829">
    <property type="term" value="C:cytosol"/>
    <property type="evidence" value="ECO:0007669"/>
    <property type="project" value="TreeGrafter"/>
</dbReference>
<protein>
    <recommendedName>
        <fullName evidence="10">tRNA modification GTPase MnmE</fullName>
        <ecNumber evidence="10">3.6.-.-</ecNumber>
    </recommendedName>
</protein>
<keyword evidence="7 10" id="KW-0460">Magnesium</keyword>
<keyword evidence="3 10" id="KW-0819">tRNA processing</keyword>
<dbReference type="NCBIfam" id="TIGR00231">
    <property type="entry name" value="small_GTP"/>
    <property type="match status" value="1"/>
</dbReference>
<dbReference type="Pfam" id="PF12631">
    <property type="entry name" value="MnmE_helical"/>
    <property type="match status" value="1"/>
</dbReference>
<evidence type="ECO:0000256" key="3">
    <source>
        <dbReference type="ARBA" id="ARBA00022694"/>
    </source>
</evidence>
<evidence type="ECO:0000256" key="4">
    <source>
        <dbReference type="ARBA" id="ARBA00022723"/>
    </source>
</evidence>
<proteinExistence type="inferred from homology"/>
<dbReference type="InterPro" id="IPR006073">
    <property type="entry name" value="GTP-bd"/>
</dbReference>
<dbReference type="GO" id="GO:0030488">
    <property type="term" value="P:tRNA methylation"/>
    <property type="evidence" value="ECO:0007669"/>
    <property type="project" value="TreeGrafter"/>
</dbReference>
<comment type="subunit">
    <text evidence="10">Homodimer. Heterotetramer of two MnmE and two MnmG subunits.</text>
</comment>
<evidence type="ECO:0000256" key="10">
    <source>
        <dbReference type="HAMAP-Rule" id="MF_00379"/>
    </source>
</evidence>
<comment type="cofactor">
    <cofactor evidence="10">
        <name>K(+)</name>
        <dbReference type="ChEBI" id="CHEBI:29103"/>
    </cofactor>
    <text evidence="10">Binds 1 potassium ion per subunit.</text>
</comment>
<comment type="function">
    <text evidence="10">Exhibits a very high intrinsic GTPase hydrolysis rate. Involved in the addition of a carboxymethylaminomethyl (cmnm) group at the wobble position (U34) of certain tRNAs, forming tRNA-cmnm(5)s(2)U34.</text>
</comment>
<keyword evidence="4 10" id="KW-0479">Metal-binding</keyword>
<dbReference type="Pfam" id="PF10396">
    <property type="entry name" value="TrmE_N"/>
    <property type="match status" value="1"/>
</dbReference>
<dbReference type="GO" id="GO:0002098">
    <property type="term" value="P:tRNA wobble uridine modification"/>
    <property type="evidence" value="ECO:0007669"/>
    <property type="project" value="TreeGrafter"/>
</dbReference>
<dbReference type="Gene3D" id="3.30.1360.120">
    <property type="entry name" value="Probable tRNA modification gtpase trme, domain 1"/>
    <property type="match status" value="1"/>
</dbReference>
<dbReference type="PANTHER" id="PTHR42714:SF2">
    <property type="entry name" value="TRNA MODIFICATION GTPASE GTPBP3, MITOCHONDRIAL"/>
    <property type="match status" value="1"/>
</dbReference>
<feature type="binding site" evidence="10">
    <location>
        <position position="255"/>
    </location>
    <ligand>
        <name>Mg(2+)</name>
        <dbReference type="ChEBI" id="CHEBI:18420"/>
    </ligand>
</feature>
<comment type="subcellular location">
    <subcellularLocation>
        <location evidence="10">Cytoplasm</location>
    </subcellularLocation>
</comment>
<dbReference type="InterPro" id="IPR027368">
    <property type="entry name" value="MnmE_dom2"/>
</dbReference>
<dbReference type="InterPro" id="IPR018948">
    <property type="entry name" value="GTP-bd_TrmE_N"/>
</dbReference>
<feature type="domain" description="TrmE-type G" evidence="12">
    <location>
        <begin position="220"/>
        <end position="378"/>
    </location>
</feature>
<dbReference type="KEGG" id="alka:J0B03_06960"/>
<keyword evidence="8 10" id="KW-0630">Potassium</keyword>
<dbReference type="EMBL" id="CP071444">
    <property type="protein sequence ID" value="QSX09681.1"/>
    <property type="molecule type" value="Genomic_DNA"/>
</dbReference>
<name>A0A974XH81_9FIRM</name>
<dbReference type="HAMAP" id="MF_00379">
    <property type="entry name" value="GTPase_MnmE"/>
    <property type="match status" value="1"/>
</dbReference>
<gene>
    <name evidence="10 13" type="primary">mnmE</name>
    <name evidence="10" type="synonym">trmE</name>
    <name evidence="13" type="ORF">J0B03_06960</name>
</gene>
<dbReference type="SUPFAM" id="SSF52540">
    <property type="entry name" value="P-loop containing nucleoside triphosphate hydrolases"/>
    <property type="match status" value="1"/>
</dbReference>
<dbReference type="GO" id="GO:0003924">
    <property type="term" value="F:GTPase activity"/>
    <property type="evidence" value="ECO:0007669"/>
    <property type="project" value="UniProtKB-UniRule"/>
</dbReference>
<dbReference type="GO" id="GO:0046872">
    <property type="term" value="F:metal ion binding"/>
    <property type="evidence" value="ECO:0007669"/>
    <property type="project" value="UniProtKB-KW"/>
</dbReference>
<dbReference type="AlphaFoldDB" id="A0A974XH81"/>
<dbReference type="EC" id="3.6.-.-" evidence="10"/>
<dbReference type="InterPro" id="IPR027417">
    <property type="entry name" value="P-loop_NTPase"/>
</dbReference>
<dbReference type="Proteomes" id="UP000663499">
    <property type="component" value="Chromosome"/>
</dbReference>
<evidence type="ECO:0000313" key="13">
    <source>
        <dbReference type="EMBL" id="QSX09681.1"/>
    </source>
</evidence>
<sequence length="457" mass="50616">MEDTIAAISTPVGFSGIGIVRMSGTMSLSIIDEIFQAKSGKSVMNHPNRSMVYGHIVDQEGSIVDEVLVSVMKAPHTYTKEDIVEINCHGGIVSVRKILEILTEKGARLAEPGEFTKRAFLNGRLDLSQAEAVIDVINAKTDKSLKMSVKQLEGNLSKKIREIRHVLVEILAYIEAGIDYPEYDIEELTQEVMESRIQEAKKAVDGLIDSSKSGKIIREGIKTAIVGRPNVGKSSLLNTLLGEERAIVTEIEGTTRDSIEEFISIRGIPLKIIDTAGIRETENIIEKIGITKTKEILNESDFVLLLLDGQRNLEEDDKALLELAKDKKGLAIINKVEKNQVLFQKDVEKKTHMEVAEISILEQKGIDKLRERIYETISDASMDGESYDMVSNIRHIQLLKEASKALKEGLEGLKRGIPVEMLSVDMKNAWESLGKITGETVGEALLDEIFGKFCIGK</sequence>
<feature type="binding site" evidence="10">
    <location>
        <position position="234"/>
    </location>
    <ligand>
        <name>Mg(2+)</name>
        <dbReference type="ChEBI" id="CHEBI:18420"/>
    </ligand>
</feature>
<comment type="similarity">
    <text evidence="1 10 11">Belongs to the TRAFAC class TrmE-Era-EngA-EngB-Septin-like GTPase superfamily. TrmE GTPase family.</text>
</comment>
<feature type="binding site" evidence="10">
    <location>
        <position position="85"/>
    </location>
    <ligand>
        <name>(6S)-5-formyl-5,6,7,8-tetrahydrofolate</name>
        <dbReference type="ChEBI" id="CHEBI:57457"/>
    </ligand>
</feature>
<accession>A0A974XH81</accession>
<evidence type="ECO:0000256" key="8">
    <source>
        <dbReference type="ARBA" id="ARBA00022958"/>
    </source>
</evidence>
<dbReference type="NCBIfam" id="NF003661">
    <property type="entry name" value="PRK05291.1-3"/>
    <property type="match status" value="1"/>
</dbReference>
<evidence type="ECO:0000256" key="11">
    <source>
        <dbReference type="RuleBase" id="RU003313"/>
    </source>
</evidence>
<dbReference type="Pfam" id="PF01926">
    <property type="entry name" value="MMR_HSR1"/>
    <property type="match status" value="1"/>
</dbReference>
<dbReference type="SUPFAM" id="SSF116878">
    <property type="entry name" value="TrmE connector domain"/>
    <property type="match status" value="1"/>
</dbReference>
<evidence type="ECO:0000256" key="6">
    <source>
        <dbReference type="ARBA" id="ARBA00022801"/>
    </source>
</evidence>
<keyword evidence="2 10" id="KW-0963">Cytoplasm</keyword>
<dbReference type="Gene3D" id="3.40.50.300">
    <property type="entry name" value="P-loop containing nucleotide triphosphate hydrolases"/>
    <property type="match status" value="1"/>
</dbReference>
<feature type="binding site" evidence="10">
    <location>
        <begin position="230"/>
        <end position="235"/>
    </location>
    <ligand>
        <name>GTP</name>
        <dbReference type="ChEBI" id="CHEBI:37565"/>
    </ligand>
</feature>
<dbReference type="InterPro" id="IPR004520">
    <property type="entry name" value="GTPase_MnmE"/>
</dbReference>
<dbReference type="FunFam" id="3.40.50.300:FF:000494">
    <property type="entry name" value="tRNA modification GTPase MnmE"/>
    <property type="match status" value="1"/>
</dbReference>
<dbReference type="Gene3D" id="1.20.120.430">
    <property type="entry name" value="tRNA modification GTPase MnmE domain 2"/>
    <property type="match status" value="1"/>
</dbReference>
<dbReference type="FunFam" id="3.30.1360.120:FF:000003">
    <property type="entry name" value="tRNA modification GTPase MnmE"/>
    <property type="match status" value="1"/>
</dbReference>
<comment type="caution">
    <text evidence="10">Lacks conserved residue(s) required for the propagation of feature annotation.</text>
</comment>
<evidence type="ECO:0000256" key="1">
    <source>
        <dbReference type="ARBA" id="ARBA00011043"/>
    </source>
</evidence>
<dbReference type="GO" id="GO:0005525">
    <property type="term" value="F:GTP binding"/>
    <property type="evidence" value="ECO:0007669"/>
    <property type="project" value="UniProtKB-UniRule"/>
</dbReference>
<evidence type="ECO:0000313" key="14">
    <source>
        <dbReference type="Proteomes" id="UP000663499"/>
    </source>
</evidence>
<feature type="binding site" evidence="10">
    <location>
        <position position="457"/>
    </location>
    <ligand>
        <name>(6S)-5-formyl-5,6,7,8-tetrahydrofolate</name>
        <dbReference type="ChEBI" id="CHEBI:57457"/>
    </ligand>
</feature>
<feature type="binding site" evidence="10">
    <location>
        <position position="230"/>
    </location>
    <ligand>
        <name>K(+)</name>
        <dbReference type="ChEBI" id="CHEBI:29103"/>
    </ligand>
</feature>
<dbReference type="PANTHER" id="PTHR42714">
    <property type="entry name" value="TRNA MODIFICATION GTPASE GTPBP3"/>
    <property type="match status" value="1"/>
</dbReference>
<dbReference type="PROSITE" id="PS51709">
    <property type="entry name" value="G_TRME"/>
    <property type="match status" value="1"/>
</dbReference>
<feature type="binding site" evidence="10">
    <location>
        <position position="251"/>
    </location>
    <ligand>
        <name>K(+)</name>
        <dbReference type="ChEBI" id="CHEBI:29103"/>
    </ligand>
</feature>
<evidence type="ECO:0000256" key="5">
    <source>
        <dbReference type="ARBA" id="ARBA00022741"/>
    </source>
</evidence>
<keyword evidence="9 10" id="KW-0342">GTP-binding</keyword>
<evidence type="ECO:0000256" key="9">
    <source>
        <dbReference type="ARBA" id="ARBA00023134"/>
    </source>
</evidence>
<feature type="binding site" evidence="10">
    <location>
        <position position="249"/>
    </location>
    <ligand>
        <name>K(+)</name>
        <dbReference type="ChEBI" id="CHEBI:29103"/>
    </ligand>
</feature>
<evidence type="ECO:0000256" key="2">
    <source>
        <dbReference type="ARBA" id="ARBA00022490"/>
    </source>
</evidence>
<dbReference type="InterPro" id="IPR031168">
    <property type="entry name" value="G_TrmE"/>
</dbReference>
<feature type="binding site" evidence="10">
    <location>
        <position position="124"/>
    </location>
    <ligand>
        <name>(6S)-5-formyl-5,6,7,8-tetrahydrofolate</name>
        <dbReference type="ChEBI" id="CHEBI:57457"/>
    </ligand>
</feature>
<dbReference type="InterPro" id="IPR005225">
    <property type="entry name" value="Small_GTP-bd"/>
</dbReference>
<feature type="binding site" evidence="10">
    <location>
        <position position="254"/>
    </location>
    <ligand>
        <name>K(+)</name>
        <dbReference type="ChEBI" id="CHEBI:29103"/>
    </ligand>
</feature>
<evidence type="ECO:0000256" key="7">
    <source>
        <dbReference type="ARBA" id="ARBA00022842"/>
    </source>
</evidence>
<feature type="binding site" evidence="10">
    <location>
        <begin position="249"/>
        <end position="255"/>
    </location>
    <ligand>
        <name>GTP</name>
        <dbReference type="ChEBI" id="CHEBI:37565"/>
    </ligand>
</feature>
<keyword evidence="14" id="KW-1185">Reference proteome</keyword>
<feature type="binding site" evidence="10">
    <location>
        <position position="21"/>
    </location>
    <ligand>
        <name>(6S)-5-formyl-5,6,7,8-tetrahydrofolate</name>
        <dbReference type="ChEBI" id="CHEBI:57457"/>
    </ligand>
</feature>
<evidence type="ECO:0000259" key="12">
    <source>
        <dbReference type="PROSITE" id="PS51709"/>
    </source>
</evidence>
<keyword evidence="5 10" id="KW-0547">Nucleotide-binding</keyword>
<dbReference type="NCBIfam" id="TIGR00450">
    <property type="entry name" value="mnmE_trmE_thdF"/>
    <property type="match status" value="1"/>
</dbReference>
<dbReference type="InterPro" id="IPR027266">
    <property type="entry name" value="TrmE/GcvT-like"/>
</dbReference>
<reference evidence="13" key="1">
    <citation type="submission" date="2021-03" db="EMBL/GenBank/DDBJ databases">
        <title>Alkalibacter marinus sp. nov., isolated from tidal flat sediment.</title>
        <authorList>
            <person name="Namirimu T."/>
            <person name="Yang J.-A."/>
            <person name="Yang S.-H."/>
            <person name="Kim Y.-J."/>
            <person name="Kwon K.K."/>
        </authorList>
    </citation>
    <scope>NUCLEOTIDE SEQUENCE</scope>
    <source>
        <strain evidence="13">ES005</strain>
    </source>
</reference>
<dbReference type="InterPro" id="IPR025867">
    <property type="entry name" value="MnmE_helical"/>
</dbReference>